<keyword evidence="6" id="KW-0408">Iron</keyword>
<accession>A0A1F5SMM4</accession>
<dbReference type="GO" id="GO:0035598">
    <property type="term" value="F:tRNA (N(6)-L-threonylcarbamoyladenosine(37)-C(2))-methylthiotransferase activity"/>
    <property type="evidence" value="ECO:0007669"/>
    <property type="project" value="TreeGrafter"/>
</dbReference>
<dbReference type="Gene3D" id="3.40.50.12160">
    <property type="entry name" value="Methylthiotransferase, N-terminal domain"/>
    <property type="match status" value="1"/>
</dbReference>
<evidence type="ECO:0000256" key="3">
    <source>
        <dbReference type="ARBA" id="ARBA00022679"/>
    </source>
</evidence>
<dbReference type="AlphaFoldDB" id="A0A1F5SMM4"/>
<dbReference type="Proteomes" id="UP000178367">
    <property type="component" value="Unassembled WGS sequence"/>
</dbReference>
<dbReference type="GO" id="GO:0051539">
    <property type="term" value="F:4 iron, 4 sulfur cluster binding"/>
    <property type="evidence" value="ECO:0007669"/>
    <property type="project" value="UniProtKB-KW"/>
</dbReference>
<dbReference type="InterPro" id="IPR038135">
    <property type="entry name" value="Methylthiotransferase_N_sf"/>
</dbReference>
<organism evidence="10 11">
    <name type="scientific">Candidatus Falkowbacteria bacterium RIFOXYA2_FULL_47_19</name>
    <dbReference type="NCBI Taxonomy" id="1797994"/>
    <lineage>
        <taxon>Bacteria</taxon>
        <taxon>Candidatus Falkowiibacteriota</taxon>
    </lineage>
</organism>
<dbReference type="EMBL" id="MFGB01000005">
    <property type="protein sequence ID" value="OGF27940.1"/>
    <property type="molecule type" value="Genomic_DNA"/>
</dbReference>
<comment type="cofactor">
    <cofactor evidence="1">
        <name>[4Fe-4S] cluster</name>
        <dbReference type="ChEBI" id="CHEBI:49883"/>
    </cofactor>
</comment>
<dbReference type="Gene3D" id="3.80.30.20">
    <property type="entry name" value="tm_1862 like domain"/>
    <property type="match status" value="1"/>
</dbReference>
<dbReference type="SMART" id="SM00729">
    <property type="entry name" value="Elp3"/>
    <property type="match status" value="1"/>
</dbReference>
<dbReference type="SUPFAM" id="SSF102114">
    <property type="entry name" value="Radical SAM enzymes"/>
    <property type="match status" value="1"/>
</dbReference>
<comment type="caution">
    <text evidence="10">The sequence shown here is derived from an EMBL/GenBank/DDBJ whole genome shotgun (WGS) entry which is preliminary data.</text>
</comment>
<dbReference type="PROSITE" id="PS01278">
    <property type="entry name" value="MTTASE_RADICAL"/>
    <property type="match status" value="1"/>
</dbReference>
<dbReference type="InterPro" id="IPR058240">
    <property type="entry name" value="rSAM_sf"/>
</dbReference>
<sequence length="425" mass="47978">MKKNTYKIYTLGCKINQYDSGSLADGFNAAGFKALAGNADLAIINTCTVTKTAHAKSRQMLKKAKKENPGAKIALVGCWPKVYKKSAADLRADYVYGAGQYDEFIKKITVDFRLEKTNASRAPRPALRGKSRYFIKVQDGCEQFCSYCVIPYARGKLRSRPKEEIIDEIVRATEAGYKEVVLSGIHLGLYGKEATRDTRRGARDGNLAELVKEILRIKGLGRVRLSSIEISEVTDDLIDLFARPRKEGIPYVCKHLHIPLQSGSDKILALMNRPYDTAYFRAKIEKLRKIMPDVAITTDVITGFPGESEEDFRTTYDFIKEVNFSRLHIFPFSAHERAPASRYPGQIGEKIKKERADKLRRLGYKLFREYKNKFAGRELEVVVGNLKNGRRLGKSEYYFDIELDPDLIRADNGDGLTGGIITVNF</sequence>
<dbReference type="Pfam" id="PF00919">
    <property type="entry name" value="UPF0004"/>
    <property type="match status" value="1"/>
</dbReference>
<reference evidence="10 11" key="1">
    <citation type="journal article" date="2016" name="Nat. Commun.">
        <title>Thousands of microbial genomes shed light on interconnected biogeochemical processes in an aquifer system.</title>
        <authorList>
            <person name="Anantharaman K."/>
            <person name="Brown C.T."/>
            <person name="Hug L.A."/>
            <person name="Sharon I."/>
            <person name="Castelle C.J."/>
            <person name="Probst A.J."/>
            <person name="Thomas B.C."/>
            <person name="Singh A."/>
            <person name="Wilkins M.J."/>
            <person name="Karaoz U."/>
            <person name="Brodie E.L."/>
            <person name="Williams K.H."/>
            <person name="Hubbard S.S."/>
            <person name="Banfield J.F."/>
        </authorList>
    </citation>
    <scope>NUCLEOTIDE SEQUENCE [LARGE SCALE GENOMIC DNA]</scope>
</reference>
<evidence type="ECO:0000259" key="9">
    <source>
        <dbReference type="PROSITE" id="PS51918"/>
    </source>
</evidence>
<dbReference type="InterPro" id="IPR006638">
    <property type="entry name" value="Elp3/MiaA/NifB-like_rSAM"/>
</dbReference>
<dbReference type="Pfam" id="PF04055">
    <property type="entry name" value="Radical_SAM"/>
    <property type="match status" value="1"/>
</dbReference>
<proteinExistence type="predicted"/>
<dbReference type="PROSITE" id="PS51449">
    <property type="entry name" value="MTTASE_N"/>
    <property type="match status" value="1"/>
</dbReference>
<evidence type="ECO:0000259" key="8">
    <source>
        <dbReference type="PROSITE" id="PS51449"/>
    </source>
</evidence>
<dbReference type="InterPro" id="IPR007197">
    <property type="entry name" value="rSAM"/>
</dbReference>
<evidence type="ECO:0000256" key="1">
    <source>
        <dbReference type="ARBA" id="ARBA00001966"/>
    </source>
</evidence>
<dbReference type="PANTHER" id="PTHR11918:SF45">
    <property type="entry name" value="THREONYLCARBAMOYLADENOSINE TRNA METHYLTHIOTRANSFERASE"/>
    <property type="match status" value="1"/>
</dbReference>
<dbReference type="SFLD" id="SFLDG01061">
    <property type="entry name" value="methylthiotransferase"/>
    <property type="match status" value="1"/>
</dbReference>
<evidence type="ECO:0000256" key="4">
    <source>
        <dbReference type="ARBA" id="ARBA00022691"/>
    </source>
</evidence>
<feature type="domain" description="MTTase N-terminal" evidence="8">
    <location>
        <begin position="4"/>
        <end position="113"/>
    </location>
</feature>
<keyword evidence="4" id="KW-0949">S-adenosyl-L-methionine</keyword>
<dbReference type="PANTHER" id="PTHR11918">
    <property type="entry name" value="RADICAL SAM PROTEINS"/>
    <property type="match status" value="1"/>
</dbReference>
<dbReference type="GO" id="GO:0046872">
    <property type="term" value="F:metal ion binding"/>
    <property type="evidence" value="ECO:0007669"/>
    <property type="project" value="UniProtKB-KW"/>
</dbReference>
<keyword evidence="3 10" id="KW-0808">Transferase</keyword>
<dbReference type="CDD" id="cd01335">
    <property type="entry name" value="Radical_SAM"/>
    <property type="match status" value="1"/>
</dbReference>
<evidence type="ECO:0000313" key="11">
    <source>
        <dbReference type="Proteomes" id="UP000178367"/>
    </source>
</evidence>
<dbReference type="InterPro" id="IPR006467">
    <property type="entry name" value="MiaB-like_bact"/>
</dbReference>
<keyword evidence="7" id="KW-0411">Iron-sulfur</keyword>
<evidence type="ECO:0000256" key="6">
    <source>
        <dbReference type="ARBA" id="ARBA00023004"/>
    </source>
</evidence>
<dbReference type="SFLD" id="SFLDS00029">
    <property type="entry name" value="Radical_SAM"/>
    <property type="match status" value="1"/>
</dbReference>
<evidence type="ECO:0000256" key="7">
    <source>
        <dbReference type="ARBA" id="ARBA00023014"/>
    </source>
</evidence>
<dbReference type="NCBIfam" id="TIGR01579">
    <property type="entry name" value="MiaB-like-C"/>
    <property type="match status" value="1"/>
</dbReference>
<keyword evidence="5" id="KW-0479">Metal-binding</keyword>
<dbReference type="NCBIfam" id="TIGR00089">
    <property type="entry name" value="MiaB/RimO family radical SAM methylthiotransferase"/>
    <property type="match status" value="1"/>
</dbReference>
<dbReference type="InterPro" id="IPR020612">
    <property type="entry name" value="Methylthiotransferase_CS"/>
</dbReference>
<dbReference type="InterPro" id="IPR005839">
    <property type="entry name" value="Methylthiotransferase"/>
</dbReference>
<evidence type="ECO:0000313" key="10">
    <source>
        <dbReference type="EMBL" id="OGF27940.1"/>
    </source>
</evidence>
<evidence type="ECO:0000256" key="5">
    <source>
        <dbReference type="ARBA" id="ARBA00022723"/>
    </source>
</evidence>
<keyword evidence="2" id="KW-0004">4Fe-4S</keyword>
<gene>
    <name evidence="10" type="ORF">A2227_05010</name>
</gene>
<evidence type="ECO:0000256" key="2">
    <source>
        <dbReference type="ARBA" id="ARBA00022485"/>
    </source>
</evidence>
<dbReference type="InterPro" id="IPR013848">
    <property type="entry name" value="Methylthiotransferase_N"/>
</dbReference>
<name>A0A1F5SMM4_9BACT</name>
<protein>
    <submittedName>
        <fullName evidence="10">tRNA (N(6)-L-threonylcarbamoyladenosine(37)-C(2))-methylthiotransferase MtaB</fullName>
    </submittedName>
</protein>
<dbReference type="FunFam" id="3.80.30.20:FF:000001">
    <property type="entry name" value="tRNA-2-methylthio-N(6)-dimethylallyladenosine synthase 2"/>
    <property type="match status" value="1"/>
</dbReference>
<dbReference type="STRING" id="1797994.A2227_05010"/>
<dbReference type="InterPro" id="IPR023404">
    <property type="entry name" value="rSAM_horseshoe"/>
</dbReference>
<feature type="domain" description="Radical SAM core" evidence="9">
    <location>
        <begin position="127"/>
        <end position="369"/>
    </location>
</feature>
<dbReference type="SFLD" id="SFLDG01082">
    <property type="entry name" value="B12-binding_domain_containing"/>
    <property type="match status" value="1"/>
</dbReference>
<dbReference type="PROSITE" id="PS51918">
    <property type="entry name" value="RADICAL_SAM"/>
    <property type="match status" value="1"/>
</dbReference>